<dbReference type="InterPro" id="IPR013094">
    <property type="entry name" value="AB_hydrolase_3"/>
</dbReference>
<sequence>MALHPQIAEVVATLPAPPPGPLDPAVLRADEESRIPVLEDRLPLLAVDDAVAPTPSRDVPIRIYTPEKKDAYGLIVYLHGGAFFLGSLDTHDHVARALAEEAGFKVVSVGYRLAPEHRFPAGLEDAYAVVRWVAENGGELAWDGERLALAGDSSGGNFVAAVAAMAHDDGFTRLTHQVLYYPSLDLDFDTDRYASLRENATGYGLETAGLKPFNAFYLDSGADPADPLVSPIKRADLSGLPRALVLTAEHDPLRDEGELYGQRLRDAGVDATVTRYAGANHGFVANFGWLPEYAAAFRETAEFLNGTDAESAAGSTNE</sequence>
<proteinExistence type="inferred from homology"/>
<evidence type="ECO:0000256" key="2">
    <source>
        <dbReference type="ARBA" id="ARBA00022801"/>
    </source>
</evidence>
<gene>
    <name evidence="4" type="ORF">SCMU_32120</name>
</gene>
<dbReference type="EMBL" id="AP024525">
    <property type="protein sequence ID" value="BCT77370.1"/>
    <property type="molecule type" value="Genomic_DNA"/>
</dbReference>
<accession>A0ABM7PYI9</accession>
<feature type="domain" description="Alpha/beta hydrolase fold-3" evidence="3">
    <location>
        <begin position="75"/>
        <end position="284"/>
    </location>
</feature>
<evidence type="ECO:0000259" key="3">
    <source>
        <dbReference type="Pfam" id="PF07859"/>
    </source>
</evidence>
<dbReference type="SUPFAM" id="SSF53474">
    <property type="entry name" value="alpha/beta-Hydrolases"/>
    <property type="match status" value="1"/>
</dbReference>
<dbReference type="Pfam" id="PF07859">
    <property type="entry name" value="Abhydrolase_3"/>
    <property type="match status" value="1"/>
</dbReference>
<name>A0ABM7PYI9_SINCY</name>
<dbReference type="Proteomes" id="UP001319861">
    <property type="component" value="Chromosome"/>
</dbReference>
<dbReference type="PANTHER" id="PTHR48081:SF8">
    <property type="entry name" value="ALPHA_BETA HYDROLASE FOLD-3 DOMAIN-CONTAINING PROTEIN-RELATED"/>
    <property type="match status" value="1"/>
</dbReference>
<reference evidence="4 5" key="1">
    <citation type="journal article" date="2021" name="J. Biosci. Bioeng.">
        <title>Identification and characterization of a chc gene cluster responsible for the aromatization pathway of cyclohexanecarboxylate degradation in Sinomonas cyclohexanicum ATCC 51369.</title>
        <authorList>
            <person name="Yamamoto T."/>
            <person name="Hasegawa Y."/>
            <person name="Lau P.C.K."/>
            <person name="Iwaki H."/>
        </authorList>
    </citation>
    <scope>NUCLEOTIDE SEQUENCE [LARGE SCALE GENOMIC DNA]</scope>
    <source>
        <strain evidence="4 5">ATCC 51369</strain>
    </source>
</reference>
<evidence type="ECO:0000313" key="4">
    <source>
        <dbReference type="EMBL" id="BCT77370.1"/>
    </source>
</evidence>
<evidence type="ECO:0000256" key="1">
    <source>
        <dbReference type="ARBA" id="ARBA00010515"/>
    </source>
</evidence>
<protein>
    <recommendedName>
        <fullName evidence="3">Alpha/beta hydrolase fold-3 domain-containing protein</fullName>
    </recommendedName>
</protein>
<evidence type="ECO:0000313" key="5">
    <source>
        <dbReference type="Proteomes" id="UP001319861"/>
    </source>
</evidence>
<dbReference type="RefSeq" id="WP_229230078.1">
    <property type="nucleotide sequence ID" value="NZ_AP024525.1"/>
</dbReference>
<keyword evidence="5" id="KW-1185">Reference proteome</keyword>
<dbReference type="InterPro" id="IPR050300">
    <property type="entry name" value="GDXG_lipolytic_enzyme"/>
</dbReference>
<dbReference type="InterPro" id="IPR002168">
    <property type="entry name" value="Lipase_GDXG_HIS_AS"/>
</dbReference>
<dbReference type="PROSITE" id="PS01173">
    <property type="entry name" value="LIPASE_GDXG_HIS"/>
    <property type="match status" value="1"/>
</dbReference>
<dbReference type="PANTHER" id="PTHR48081">
    <property type="entry name" value="AB HYDROLASE SUPERFAMILY PROTEIN C4A8.06C"/>
    <property type="match status" value="1"/>
</dbReference>
<dbReference type="InterPro" id="IPR029058">
    <property type="entry name" value="AB_hydrolase_fold"/>
</dbReference>
<keyword evidence="2" id="KW-0378">Hydrolase</keyword>
<dbReference type="Gene3D" id="3.40.50.1820">
    <property type="entry name" value="alpha/beta hydrolase"/>
    <property type="match status" value="1"/>
</dbReference>
<organism evidence="4 5">
    <name type="scientific">Sinomonas cyclohexanicum</name>
    <name type="common">Corynebacterium cyclohexanicum</name>
    <dbReference type="NCBI Taxonomy" id="322009"/>
    <lineage>
        <taxon>Bacteria</taxon>
        <taxon>Bacillati</taxon>
        <taxon>Actinomycetota</taxon>
        <taxon>Actinomycetes</taxon>
        <taxon>Micrococcales</taxon>
        <taxon>Micrococcaceae</taxon>
        <taxon>Sinomonas</taxon>
    </lineage>
</organism>
<comment type="similarity">
    <text evidence="1">Belongs to the 'GDXG' lipolytic enzyme family.</text>
</comment>